<dbReference type="EMBL" id="DWZA01000035">
    <property type="protein sequence ID" value="HJA70729.1"/>
    <property type="molecule type" value="Genomic_DNA"/>
</dbReference>
<dbReference type="Proteomes" id="UP000823900">
    <property type="component" value="Unassembled WGS sequence"/>
</dbReference>
<accession>A0A9D2HHR5</accession>
<organism evidence="1 2">
    <name type="scientific">Candidatus Lachnoclostridium stercoravium</name>
    <dbReference type="NCBI Taxonomy" id="2838633"/>
    <lineage>
        <taxon>Bacteria</taxon>
        <taxon>Bacillati</taxon>
        <taxon>Bacillota</taxon>
        <taxon>Clostridia</taxon>
        <taxon>Lachnospirales</taxon>
        <taxon>Lachnospiraceae</taxon>
    </lineage>
</organism>
<comment type="caution">
    <text evidence="1">The sequence shown here is derived from an EMBL/GenBank/DDBJ whole genome shotgun (WGS) entry which is preliminary data.</text>
</comment>
<evidence type="ECO:0000313" key="2">
    <source>
        <dbReference type="Proteomes" id="UP000823900"/>
    </source>
</evidence>
<dbReference type="AlphaFoldDB" id="A0A9D2HHR5"/>
<name>A0A9D2HHR5_9FIRM</name>
<evidence type="ECO:0000313" key="1">
    <source>
        <dbReference type="EMBL" id="HJA70729.1"/>
    </source>
</evidence>
<proteinExistence type="predicted"/>
<sequence length="78" mass="8774">MGRYYHMSKAVSPEEKEEILREIRTLKNLKSVEITENNTMMKVETVDGVFQDVMNGAVNICRKVAGGCELSFAGFAEE</sequence>
<reference evidence="1" key="2">
    <citation type="submission" date="2021-04" db="EMBL/GenBank/DDBJ databases">
        <authorList>
            <person name="Gilroy R."/>
        </authorList>
    </citation>
    <scope>NUCLEOTIDE SEQUENCE</scope>
    <source>
        <strain evidence="1">CHK178-16964</strain>
    </source>
</reference>
<protein>
    <submittedName>
        <fullName evidence="1">Uncharacterized protein</fullName>
    </submittedName>
</protein>
<gene>
    <name evidence="1" type="ORF">IAA07_03995</name>
</gene>
<reference evidence="1" key="1">
    <citation type="journal article" date="2021" name="PeerJ">
        <title>Extensive microbial diversity within the chicken gut microbiome revealed by metagenomics and culture.</title>
        <authorList>
            <person name="Gilroy R."/>
            <person name="Ravi A."/>
            <person name="Getino M."/>
            <person name="Pursley I."/>
            <person name="Horton D.L."/>
            <person name="Alikhan N.F."/>
            <person name="Baker D."/>
            <person name="Gharbi K."/>
            <person name="Hall N."/>
            <person name="Watson M."/>
            <person name="Adriaenssens E.M."/>
            <person name="Foster-Nyarko E."/>
            <person name="Jarju S."/>
            <person name="Secka A."/>
            <person name="Antonio M."/>
            <person name="Oren A."/>
            <person name="Chaudhuri R.R."/>
            <person name="La Ragione R."/>
            <person name="Hildebrand F."/>
            <person name="Pallen M.J."/>
        </authorList>
    </citation>
    <scope>NUCLEOTIDE SEQUENCE</scope>
    <source>
        <strain evidence="1">CHK178-16964</strain>
    </source>
</reference>